<keyword evidence="2" id="KW-1133">Transmembrane helix</keyword>
<evidence type="ECO:0000259" key="3">
    <source>
        <dbReference type="PROSITE" id="PS50943"/>
    </source>
</evidence>
<keyword evidence="1" id="KW-0238">DNA-binding</keyword>
<keyword evidence="2" id="KW-0472">Membrane</keyword>
<gene>
    <name evidence="4" type="ORF">DYE49_01490</name>
</gene>
<protein>
    <submittedName>
        <fullName evidence="4">XRE family transcriptional regulator</fullName>
    </submittedName>
</protein>
<dbReference type="CDD" id="cd00093">
    <property type="entry name" value="HTH_XRE"/>
    <property type="match status" value="1"/>
</dbReference>
<sequence>MIMTIAEQLKKSRAEKGLSQEAVANEVGLARRSLAYYESGERIPNAEILMKLCEFYSLDINSLISSGIEKKTDDNNKDPIDTYKMISKIDEYLSFEKAKKQAVSKTVFYVALVTSILIVAFTLFMVILKFTLMGRYGYTFSEATARMWTSFFESMIQFVNDPDIIIMPLVSIVILSSLAIGWGIYFLVKLISHWSKTRNS</sequence>
<evidence type="ECO:0000313" key="5">
    <source>
        <dbReference type="Proteomes" id="UP000593591"/>
    </source>
</evidence>
<dbReference type="Pfam" id="PF01381">
    <property type="entry name" value="HTH_3"/>
    <property type="match status" value="1"/>
</dbReference>
<organism evidence="4 5">
    <name type="scientific">Treponema rectale</name>
    <dbReference type="NCBI Taxonomy" id="744512"/>
    <lineage>
        <taxon>Bacteria</taxon>
        <taxon>Pseudomonadati</taxon>
        <taxon>Spirochaetota</taxon>
        <taxon>Spirochaetia</taxon>
        <taxon>Spirochaetales</taxon>
        <taxon>Treponemataceae</taxon>
        <taxon>Treponema</taxon>
    </lineage>
</organism>
<evidence type="ECO:0000256" key="2">
    <source>
        <dbReference type="SAM" id="Phobius"/>
    </source>
</evidence>
<evidence type="ECO:0000256" key="1">
    <source>
        <dbReference type="ARBA" id="ARBA00023125"/>
    </source>
</evidence>
<feature type="domain" description="HTH cro/C1-type" evidence="3">
    <location>
        <begin position="9"/>
        <end position="63"/>
    </location>
</feature>
<dbReference type="SUPFAM" id="SSF47413">
    <property type="entry name" value="lambda repressor-like DNA-binding domains"/>
    <property type="match status" value="1"/>
</dbReference>
<reference evidence="4 5" key="1">
    <citation type="submission" date="2018-08" db="EMBL/GenBank/DDBJ databases">
        <title>The first complete genome of Treponema rectale (CHPAT), a commensal spirochete of the bovine rectum.</title>
        <authorList>
            <person name="Staton G.J."/>
            <person name="Clegg S.R."/>
            <person name="Carter S.D."/>
            <person name="Radford A.D."/>
            <person name="Darby A."/>
            <person name="Hall N."/>
            <person name="Birtles R.J."/>
            <person name="Evans N.J."/>
        </authorList>
    </citation>
    <scope>NUCLEOTIDE SEQUENCE [LARGE SCALE GENOMIC DNA]</scope>
    <source>
        <strain evidence="4 5">CHPA</strain>
    </source>
</reference>
<dbReference type="KEGG" id="trc:DYE49_01490"/>
<dbReference type="AlphaFoldDB" id="A0A7M1XI54"/>
<dbReference type="GO" id="GO:0003677">
    <property type="term" value="F:DNA binding"/>
    <property type="evidence" value="ECO:0007669"/>
    <property type="project" value="UniProtKB-KW"/>
</dbReference>
<dbReference type="PANTHER" id="PTHR46558:SF4">
    <property type="entry name" value="DNA-BIDING PHAGE PROTEIN"/>
    <property type="match status" value="1"/>
</dbReference>
<feature type="transmembrane region" description="Helical" evidence="2">
    <location>
        <begin position="164"/>
        <end position="188"/>
    </location>
</feature>
<proteinExistence type="predicted"/>
<feature type="transmembrane region" description="Helical" evidence="2">
    <location>
        <begin position="107"/>
        <end position="128"/>
    </location>
</feature>
<dbReference type="InterPro" id="IPR001387">
    <property type="entry name" value="Cro/C1-type_HTH"/>
</dbReference>
<dbReference type="PANTHER" id="PTHR46558">
    <property type="entry name" value="TRACRIPTIONAL REGULATORY PROTEIN-RELATED-RELATED"/>
    <property type="match status" value="1"/>
</dbReference>
<name>A0A7M1XI54_9SPIR</name>
<dbReference type="InterPro" id="IPR010982">
    <property type="entry name" value="Lambda_DNA-bd_dom_sf"/>
</dbReference>
<dbReference type="PROSITE" id="PS50943">
    <property type="entry name" value="HTH_CROC1"/>
    <property type="match status" value="1"/>
</dbReference>
<keyword evidence="2" id="KW-0812">Transmembrane</keyword>
<dbReference type="EMBL" id="CP031517">
    <property type="protein sequence ID" value="QOS39196.1"/>
    <property type="molecule type" value="Genomic_DNA"/>
</dbReference>
<accession>A0A7M1XI54</accession>
<dbReference type="Proteomes" id="UP000593591">
    <property type="component" value="Chromosome"/>
</dbReference>
<dbReference type="Gene3D" id="1.10.260.40">
    <property type="entry name" value="lambda repressor-like DNA-binding domains"/>
    <property type="match status" value="1"/>
</dbReference>
<dbReference type="SMART" id="SM00530">
    <property type="entry name" value="HTH_XRE"/>
    <property type="match status" value="1"/>
</dbReference>
<evidence type="ECO:0000313" key="4">
    <source>
        <dbReference type="EMBL" id="QOS39196.1"/>
    </source>
</evidence>